<sequence>MDPNPVIITATTAYLLNNRETKCSNLTKSQTLKPKKTPPLRGVLFALVSFPVACTKKKHTSSKPSFSSSLPLDKQSHNTSLCRRHNQTEVRSSPPPPGRAPLPRHLRCELSLWIDLGCHWSD</sequence>
<accession>A0AAD8L0Y1</accession>
<dbReference type="EMBL" id="JAUHHV010000002">
    <property type="protein sequence ID" value="KAK1432204.1"/>
    <property type="molecule type" value="Genomic_DNA"/>
</dbReference>
<keyword evidence="3" id="KW-1185">Reference proteome</keyword>
<gene>
    <name evidence="2" type="ORF">QVD17_09098</name>
</gene>
<evidence type="ECO:0000313" key="3">
    <source>
        <dbReference type="Proteomes" id="UP001229421"/>
    </source>
</evidence>
<dbReference type="Proteomes" id="UP001229421">
    <property type="component" value="Unassembled WGS sequence"/>
</dbReference>
<dbReference type="AlphaFoldDB" id="A0AAD8L0Y1"/>
<proteinExistence type="predicted"/>
<evidence type="ECO:0000313" key="2">
    <source>
        <dbReference type="EMBL" id="KAK1432204.1"/>
    </source>
</evidence>
<name>A0AAD8L0Y1_TARER</name>
<evidence type="ECO:0000256" key="1">
    <source>
        <dbReference type="SAM" id="MobiDB-lite"/>
    </source>
</evidence>
<feature type="region of interest" description="Disordered" evidence="1">
    <location>
        <begin position="57"/>
        <end position="102"/>
    </location>
</feature>
<protein>
    <submittedName>
        <fullName evidence="2">Uncharacterized protein</fullName>
    </submittedName>
</protein>
<reference evidence="2" key="1">
    <citation type="journal article" date="2023" name="bioRxiv">
        <title>Improved chromosome-level genome assembly for marigold (Tagetes erecta).</title>
        <authorList>
            <person name="Jiang F."/>
            <person name="Yuan L."/>
            <person name="Wang S."/>
            <person name="Wang H."/>
            <person name="Xu D."/>
            <person name="Wang A."/>
            <person name="Fan W."/>
        </authorList>
    </citation>
    <scope>NUCLEOTIDE SEQUENCE</scope>
    <source>
        <strain evidence="2">WSJ</strain>
        <tissue evidence="2">Leaf</tissue>
    </source>
</reference>
<comment type="caution">
    <text evidence="2">The sequence shown here is derived from an EMBL/GenBank/DDBJ whole genome shotgun (WGS) entry which is preliminary data.</text>
</comment>
<organism evidence="2 3">
    <name type="scientific">Tagetes erecta</name>
    <name type="common">African marigold</name>
    <dbReference type="NCBI Taxonomy" id="13708"/>
    <lineage>
        <taxon>Eukaryota</taxon>
        <taxon>Viridiplantae</taxon>
        <taxon>Streptophyta</taxon>
        <taxon>Embryophyta</taxon>
        <taxon>Tracheophyta</taxon>
        <taxon>Spermatophyta</taxon>
        <taxon>Magnoliopsida</taxon>
        <taxon>eudicotyledons</taxon>
        <taxon>Gunneridae</taxon>
        <taxon>Pentapetalae</taxon>
        <taxon>asterids</taxon>
        <taxon>campanulids</taxon>
        <taxon>Asterales</taxon>
        <taxon>Asteraceae</taxon>
        <taxon>Asteroideae</taxon>
        <taxon>Heliantheae alliance</taxon>
        <taxon>Tageteae</taxon>
        <taxon>Tagetes</taxon>
    </lineage>
</organism>